<feature type="coiled-coil region" evidence="4">
    <location>
        <begin position="187"/>
        <end position="214"/>
    </location>
</feature>
<dbReference type="SUPFAM" id="SSF52540">
    <property type="entry name" value="P-loop containing nucleoside triphosphate hydrolases"/>
    <property type="match status" value="1"/>
</dbReference>
<comment type="similarity">
    <text evidence="1">Belongs to the SMC family. SbcC subfamily.</text>
</comment>
<dbReference type="GO" id="GO:0006302">
    <property type="term" value="P:double-strand break repair"/>
    <property type="evidence" value="ECO:0007669"/>
    <property type="project" value="InterPro"/>
</dbReference>
<evidence type="ECO:0000259" key="5">
    <source>
        <dbReference type="Pfam" id="PF13476"/>
    </source>
</evidence>
<sequence>MARYLTKIAISNLRNIKMIKEIDFITERLVIFDGPNGYGKSTVFDAIELLLTGRLNHFYEKTYNRGVESLKTIANDDTKPTIITGTFTDGENKFEISRIIEWGNNIKNIIQYKKDNTEEIISEEYLNNILHIDQNIFDIGMYISQSDSLNFLQRKYKDRKNTFTSIIKTSEIEEKDEILKKISNKLNNNIQIKKEAIEKEINAEKQNQQKIESKISKITTHSSELTYSRLVVAKEFDFDKKNIDINIPFLVYEKKLSDIKKYIDAGDDYLNIIYNNSIDKLFEITDNQFKACYYREWISYFNTKHSKYKDLIELQEIRRNLTSKKGLFINPFFQETHSDIYEIYKDKLRDIEILKERMSTRDRKISQLVNQRKSLSEEHKNNGILDQEQCPYCGVEHKNLDEAFEALSDKLEKLQENDSTELKKAQTKLESFIYDLLLPEIDKLLNSEMLNIGNYKKVQSQFQEDISTLLTVGEKFGIDTFIYNKQDKVDFSDAFKNFKFKVENQKKSVSKNLSKEEMQVLNRVHKEIYTENKLNITTYDIERKLEYIKNQYDNDLFSQKKISENKIKNMESIFNAFVKKSDRMASELDELRDKRKKALNKYQSNFIAEIKIALYVISGRIIQTFPLGIGINMETNENQLLFRVENKQEDIFNVLSTGQLNGLIISILLAVRKTFFDADALDVILIDDPLQSIDDLSAHSFVDLLGEEFSESQVFLSTHEVDKSSLFSYKYRQLRIAYKRVNMQDEFLKKNTE</sequence>
<evidence type="ECO:0000256" key="4">
    <source>
        <dbReference type="SAM" id="Coils"/>
    </source>
</evidence>
<organism evidence="6 7">
    <name type="scientific">Listeria booriae</name>
    <dbReference type="NCBI Taxonomy" id="1552123"/>
    <lineage>
        <taxon>Bacteria</taxon>
        <taxon>Bacillati</taxon>
        <taxon>Bacillota</taxon>
        <taxon>Bacilli</taxon>
        <taxon>Bacillales</taxon>
        <taxon>Listeriaceae</taxon>
        <taxon>Listeria</taxon>
    </lineage>
</organism>
<dbReference type="RefSeq" id="WP_185534096.1">
    <property type="nucleotide sequence ID" value="NZ_JAARWW010000012.1"/>
</dbReference>
<comment type="subunit">
    <text evidence="2">Heterodimer of SbcC and SbcD.</text>
</comment>
<evidence type="ECO:0000256" key="3">
    <source>
        <dbReference type="ARBA" id="ARBA00013368"/>
    </source>
</evidence>
<reference evidence="6 7" key="1">
    <citation type="submission" date="2020-03" db="EMBL/GenBank/DDBJ databases">
        <title>Soil Listeria distribution.</title>
        <authorList>
            <person name="Liao J."/>
            <person name="Wiedmann M."/>
        </authorList>
    </citation>
    <scope>NUCLEOTIDE SEQUENCE [LARGE SCALE GENOMIC DNA]</scope>
    <source>
        <strain evidence="6 7">FSL L7-0435</strain>
    </source>
</reference>
<dbReference type="InterPro" id="IPR027417">
    <property type="entry name" value="P-loop_NTPase"/>
</dbReference>
<dbReference type="PANTHER" id="PTHR32114">
    <property type="entry name" value="ABC TRANSPORTER ABCH.3"/>
    <property type="match status" value="1"/>
</dbReference>
<dbReference type="InterPro" id="IPR038729">
    <property type="entry name" value="Rad50/SbcC_AAA"/>
</dbReference>
<dbReference type="PANTHER" id="PTHR32114:SF2">
    <property type="entry name" value="ABC TRANSPORTER ABCH.3"/>
    <property type="match status" value="1"/>
</dbReference>
<name>A0A842CUP6_9LIST</name>
<gene>
    <name evidence="6" type="ORF">HCA78_17055</name>
</gene>
<accession>A0A842CUP6</accession>
<dbReference type="GO" id="GO:0016887">
    <property type="term" value="F:ATP hydrolysis activity"/>
    <property type="evidence" value="ECO:0007669"/>
    <property type="project" value="InterPro"/>
</dbReference>
<dbReference type="Proteomes" id="UP000546806">
    <property type="component" value="Unassembled WGS sequence"/>
</dbReference>
<comment type="caution">
    <text evidence="6">The sequence shown here is derived from an EMBL/GenBank/DDBJ whole genome shotgun (WGS) entry which is preliminary data.</text>
</comment>
<dbReference type="EMBL" id="JAARWW010000012">
    <property type="protein sequence ID" value="MBC2005485.1"/>
    <property type="molecule type" value="Genomic_DNA"/>
</dbReference>
<feature type="domain" description="Rad50/SbcC-type AAA" evidence="5">
    <location>
        <begin position="7"/>
        <end position="215"/>
    </location>
</feature>
<protein>
    <recommendedName>
        <fullName evidence="3">Nuclease SbcCD subunit C</fullName>
    </recommendedName>
</protein>
<evidence type="ECO:0000313" key="7">
    <source>
        <dbReference type="Proteomes" id="UP000546806"/>
    </source>
</evidence>
<dbReference type="AlphaFoldDB" id="A0A842CUP6"/>
<evidence type="ECO:0000256" key="1">
    <source>
        <dbReference type="ARBA" id="ARBA00006930"/>
    </source>
</evidence>
<dbReference type="Gene3D" id="3.40.50.300">
    <property type="entry name" value="P-loop containing nucleotide triphosphate hydrolases"/>
    <property type="match status" value="2"/>
</dbReference>
<evidence type="ECO:0000313" key="6">
    <source>
        <dbReference type="EMBL" id="MBC2005485.1"/>
    </source>
</evidence>
<dbReference type="Pfam" id="PF13476">
    <property type="entry name" value="AAA_23"/>
    <property type="match status" value="1"/>
</dbReference>
<keyword evidence="4" id="KW-0175">Coiled coil</keyword>
<evidence type="ECO:0000256" key="2">
    <source>
        <dbReference type="ARBA" id="ARBA00011322"/>
    </source>
</evidence>
<proteinExistence type="inferred from homology"/>